<evidence type="ECO:0000313" key="1">
    <source>
        <dbReference type="Proteomes" id="UP000887565"/>
    </source>
</evidence>
<keyword evidence="1" id="KW-1185">Reference proteome</keyword>
<evidence type="ECO:0000313" key="2">
    <source>
        <dbReference type="WBParaSite" id="nRc.2.0.1.t43943-RA"/>
    </source>
</evidence>
<dbReference type="AlphaFoldDB" id="A0A915L2G4"/>
<dbReference type="Pfam" id="PF19940">
    <property type="entry name" value="DUF6402"/>
    <property type="match status" value="1"/>
</dbReference>
<dbReference type="Proteomes" id="UP000887565">
    <property type="component" value="Unplaced"/>
</dbReference>
<sequence length="222" mass="25196">MDKMGWPISAKLAREWFASPKHAYNDQLNSVQPIDDRTVSLEWALRFRGALERFNQLVRQAIYTPNAATSARNTLTPYQSVSSVDTLDGTALTDLTGALANFNFYAAVGKATVTGERYYKYEGKNKIFCLEPVAQITHIYVYIKDSYSFNDDSPSKSQYLGHWNKNGMVLSYVAAANDFFKSSNLNVGNSTIEKWHYLPEGEEVNKPIDKRTSLFRKFMAKD</sequence>
<dbReference type="InterPro" id="IPR045646">
    <property type="entry name" value="DUF6402"/>
</dbReference>
<organism evidence="1 2">
    <name type="scientific">Romanomermis culicivorax</name>
    <name type="common">Nematode worm</name>
    <dbReference type="NCBI Taxonomy" id="13658"/>
    <lineage>
        <taxon>Eukaryota</taxon>
        <taxon>Metazoa</taxon>
        <taxon>Ecdysozoa</taxon>
        <taxon>Nematoda</taxon>
        <taxon>Enoplea</taxon>
        <taxon>Dorylaimia</taxon>
        <taxon>Mermithida</taxon>
        <taxon>Mermithoidea</taxon>
        <taxon>Mermithidae</taxon>
        <taxon>Romanomermis</taxon>
    </lineage>
</organism>
<accession>A0A915L2G4</accession>
<name>A0A915L2G4_ROMCU</name>
<proteinExistence type="predicted"/>
<reference evidence="2" key="1">
    <citation type="submission" date="2022-11" db="UniProtKB">
        <authorList>
            <consortium name="WormBaseParasite"/>
        </authorList>
    </citation>
    <scope>IDENTIFICATION</scope>
</reference>
<protein>
    <submittedName>
        <fullName evidence="2">Uncharacterized protein</fullName>
    </submittedName>
</protein>
<dbReference type="WBParaSite" id="nRc.2.0.1.t43943-RA">
    <property type="protein sequence ID" value="nRc.2.0.1.t43943-RA"/>
    <property type="gene ID" value="nRc.2.0.1.g43943"/>
</dbReference>